<name>A0ABS5N358_9PSED</name>
<dbReference type="SUPFAM" id="SSF54427">
    <property type="entry name" value="NTF2-like"/>
    <property type="match status" value="1"/>
</dbReference>
<gene>
    <name evidence="2" type="ORF">KFS80_22215</name>
</gene>
<dbReference type="InterPro" id="IPR032710">
    <property type="entry name" value="NTF2-like_dom_sf"/>
</dbReference>
<dbReference type="Proteomes" id="UP000676035">
    <property type="component" value="Unassembled WGS sequence"/>
</dbReference>
<organism evidence="2 3">
    <name type="scientific">Pseudomonas rustica</name>
    <dbReference type="NCBI Taxonomy" id="2827099"/>
    <lineage>
        <taxon>Bacteria</taxon>
        <taxon>Pseudomonadati</taxon>
        <taxon>Pseudomonadota</taxon>
        <taxon>Gammaproteobacteria</taxon>
        <taxon>Pseudomonadales</taxon>
        <taxon>Pseudomonadaceae</taxon>
        <taxon>Pseudomonas</taxon>
    </lineage>
</organism>
<evidence type="ECO:0000313" key="3">
    <source>
        <dbReference type="Proteomes" id="UP000676035"/>
    </source>
</evidence>
<reference evidence="2 3" key="1">
    <citation type="submission" date="2021-04" db="EMBL/GenBank/DDBJ databases">
        <title>Pseudomonas rustica sp. nov. isolated from raw milk.</title>
        <authorList>
            <person name="Fiedler G."/>
            <person name="Gieschler S."/>
            <person name="Kabisch J."/>
            <person name="Grimmler C."/>
            <person name="Brinks E."/>
            <person name="Wagner N."/>
            <person name="Hetzer B."/>
            <person name="Franz C.M.A.P."/>
            <person name="Boehnlein C."/>
        </authorList>
    </citation>
    <scope>NUCLEOTIDE SEQUENCE [LARGE SCALE GENOMIC DNA]</scope>
    <source>
        <strain evidence="2 3">MBT-4</strain>
    </source>
</reference>
<comment type="caution">
    <text evidence="2">The sequence shown here is derived from an EMBL/GenBank/DDBJ whole genome shotgun (WGS) entry which is preliminary data.</text>
</comment>
<dbReference type="InterPro" id="IPR037401">
    <property type="entry name" value="SnoaL-like"/>
</dbReference>
<keyword evidence="3" id="KW-1185">Reference proteome</keyword>
<sequence>MNIEEKNKSIVLKAFDALFNQRDYDAAEDYWSADYIQHSALIPQGRQGLFDLIKSLPNTLMYEPSVIMAEDDKVMVHGRFSGNGSPTALIAVDIVRLENGILVEHWDVLQDEATTVSSASGLPMFGARFPDSIE</sequence>
<evidence type="ECO:0000259" key="1">
    <source>
        <dbReference type="Pfam" id="PF12680"/>
    </source>
</evidence>
<proteinExistence type="predicted"/>
<evidence type="ECO:0000313" key="2">
    <source>
        <dbReference type="EMBL" id="MBS4081009.1"/>
    </source>
</evidence>
<dbReference type="EMBL" id="JAGYHF010000012">
    <property type="protein sequence ID" value="MBS4081009.1"/>
    <property type="molecule type" value="Genomic_DNA"/>
</dbReference>
<feature type="domain" description="SnoaL-like" evidence="1">
    <location>
        <begin position="14"/>
        <end position="105"/>
    </location>
</feature>
<dbReference type="Gene3D" id="3.10.450.50">
    <property type="match status" value="1"/>
</dbReference>
<protein>
    <submittedName>
        <fullName evidence="2">Nuclear transport factor 2 family protein</fullName>
    </submittedName>
</protein>
<dbReference type="Pfam" id="PF12680">
    <property type="entry name" value="SnoaL_2"/>
    <property type="match status" value="1"/>
</dbReference>
<dbReference type="RefSeq" id="WP_212545925.1">
    <property type="nucleotide sequence ID" value="NZ_CP188200.1"/>
</dbReference>
<accession>A0ABS5N358</accession>